<proteinExistence type="predicted"/>
<dbReference type="SUPFAM" id="SSF48452">
    <property type="entry name" value="TPR-like"/>
    <property type="match status" value="1"/>
</dbReference>
<dbReference type="EMBL" id="JAGGJA010000001">
    <property type="protein sequence ID" value="MCW9705413.1"/>
    <property type="molecule type" value="Genomic_DNA"/>
</dbReference>
<evidence type="ECO:0000256" key="1">
    <source>
        <dbReference type="PROSITE-ProRule" id="PRU00339"/>
    </source>
</evidence>
<evidence type="ECO:0000313" key="3">
    <source>
        <dbReference type="EMBL" id="MCW9705413.1"/>
    </source>
</evidence>
<keyword evidence="1" id="KW-0802">TPR repeat</keyword>
<sequence>MRYLLITTLSVFLLMGASIEDARKANEAYEHGNYEKAISLYKKAIDAEPKNPKLYYNLASAQAKAGQSEQAIRTFEQFKSMSDDAERKAMSDYNIGNILSKAKKWDQAVDYYKKSLRYIANDEDAKHNYELAKQKQQEQKKKQQKNKNQQNQQDKKNQDQQDQKQQNKQDQQQKKQNQDQQKQQQQQQNQQQKQQNQQEQQQQRKSKISKAEAEKILKALEQKEKNLLKEFKKQKMESSKSKNEKDW</sequence>
<organism evidence="3 4">
    <name type="scientific">Fodinibius salsisoli</name>
    <dbReference type="NCBI Taxonomy" id="2820877"/>
    <lineage>
        <taxon>Bacteria</taxon>
        <taxon>Pseudomonadati</taxon>
        <taxon>Balneolota</taxon>
        <taxon>Balneolia</taxon>
        <taxon>Balneolales</taxon>
        <taxon>Balneolaceae</taxon>
        <taxon>Fodinibius</taxon>
    </lineage>
</organism>
<dbReference type="PROSITE" id="PS50005">
    <property type="entry name" value="TPR"/>
    <property type="match status" value="2"/>
</dbReference>
<reference evidence="3 4" key="1">
    <citation type="submission" date="2021-03" db="EMBL/GenBank/DDBJ databases">
        <title>Aliifodinibius sp. nov., a new bacterium isolated from saline soil.</title>
        <authorList>
            <person name="Galisteo C."/>
            <person name="De La Haba R."/>
            <person name="Sanchez-Porro C."/>
            <person name="Ventosa A."/>
        </authorList>
    </citation>
    <scope>NUCLEOTIDE SEQUENCE [LARGE SCALE GENOMIC DNA]</scope>
    <source>
        <strain evidence="3 4">1BSP15-2V2</strain>
    </source>
</reference>
<protein>
    <submittedName>
        <fullName evidence="3">Tetratricopeptide repeat protein</fullName>
    </submittedName>
</protein>
<dbReference type="Proteomes" id="UP001207918">
    <property type="component" value="Unassembled WGS sequence"/>
</dbReference>
<dbReference type="InterPro" id="IPR019734">
    <property type="entry name" value="TPR_rpt"/>
</dbReference>
<dbReference type="Pfam" id="PF13176">
    <property type="entry name" value="TPR_7"/>
    <property type="match status" value="1"/>
</dbReference>
<dbReference type="InterPro" id="IPR011990">
    <property type="entry name" value="TPR-like_helical_dom_sf"/>
</dbReference>
<feature type="compositionally biased region" description="Basic and acidic residues" evidence="2">
    <location>
        <begin position="132"/>
        <end position="141"/>
    </location>
</feature>
<dbReference type="SMART" id="SM00028">
    <property type="entry name" value="TPR"/>
    <property type="match status" value="3"/>
</dbReference>
<comment type="caution">
    <text evidence="3">The sequence shown here is derived from an EMBL/GenBank/DDBJ whole genome shotgun (WGS) entry which is preliminary data.</text>
</comment>
<feature type="repeat" description="TPR" evidence="1">
    <location>
        <begin position="18"/>
        <end position="51"/>
    </location>
</feature>
<dbReference type="Gene3D" id="1.25.40.10">
    <property type="entry name" value="Tetratricopeptide repeat domain"/>
    <property type="match status" value="1"/>
</dbReference>
<feature type="repeat" description="TPR" evidence="1">
    <location>
        <begin position="89"/>
        <end position="122"/>
    </location>
</feature>
<name>A0ABT3PI28_9BACT</name>
<evidence type="ECO:0000256" key="2">
    <source>
        <dbReference type="SAM" id="MobiDB-lite"/>
    </source>
</evidence>
<feature type="compositionally biased region" description="Low complexity" evidence="2">
    <location>
        <begin position="178"/>
        <end position="203"/>
    </location>
</feature>
<feature type="region of interest" description="Disordered" evidence="2">
    <location>
        <begin position="132"/>
        <end position="210"/>
    </location>
</feature>
<dbReference type="Pfam" id="PF14559">
    <property type="entry name" value="TPR_19"/>
    <property type="match status" value="1"/>
</dbReference>
<dbReference type="RefSeq" id="WP_265764076.1">
    <property type="nucleotide sequence ID" value="NZ_JAGGJA010000001.1"/>
</dbReference>
<evidence type="ECO:0000313" key="4">
    <source>
        <dbReference type="Proteomes" id="UP001207918"/>
    </source>
</evidence>
<keyword evidence="4" id="KW-1185">Reference proteome</keyword>
<accession>A0ABT3PI28</accession>
<feature type="compositionally biased region" description="Basic and acidic residues" evidence="2">
    <location>
        <begin position="153"/>
        <end position="177"/>
    </location>
</feature>
<gene>
    <name evidence="3" type="ORF">J6I44_01040</name>
</gene>